<evidence type="ECO:0000313" key="5">
    <source>
        <dbReference type="Proteomes" id="UP000187735"/>
    </source>
</evidence>
<dbReference type="KEGG" id="fmr:Fuma_06006"/>
<dbReference type="Pfam" id="PF21027">
    <property type="entry name" value="Sde0182_C"/>
    <property type="match status" value="1"/>
</dbReference>
<keyword evidence="5" id="KW-1185">Reference proteome</keyword>
<protein>
    <recommendedName>
        <fullName evidence="6">DUF1593 domain-containing protein</fullName>
    </recommendedName>
</protein>
<evidence type="ECO:0000259" key="2">
    <source>
        <dbReference type="Pfam" id="PF07632"/>
    </source>
</evidence>
<name>A0A1P8WQK3_9PLAN</name>
<reference evidence="4 5" key="1">
    <citation type="journal article" date="2016" name="Front. Microbiol.">
        <title>Fuerstia marisgermanicae gen. nov., sp. nov., an Unusual Member of the Phylum Planctomycetes from the German Wadden Sea.</title>
        <authorList>
            <person name="Kohn T."/>
            <person name="Heuer A."/>
            <person name="Jogler M."/>
            <person name="Vollmers J."/>
            <person name="Boedeker C."/>
            <person name="Bunk B."/>
            <person name="Rast P."/>
            <person name="Borchert D."/>
            <person name="Glockner I."/>
            <person name="Freese H.M."/>
            <person name="Klenk H.P."/>
            <person name="Overmann J."/>
            <person name="Kaster A.K."/>
            <person name="Rohde M."/>
            <person name="Wiegand S."/>
            <person name="Jogler C."/>
        </authorList>
    </citation>
    <scope>NUCLEOTIDE SEQUENCE [LARGE SCALE GENOMIC DNA]</scope>
    <source>
        <strain evidence="4 5">NH11</strain>
    </source>
</reference>
<organism evidence="4 5">
    <name type="scientific">Fuerstiella marisgermanici</name>
    <dbReference type="NCBI Taxonomy" id="1891926"/>
    <lineage>
        <taxon>Bacteria</taxon>
        <taxon>Pseudomonadati</taxon>
        <taxon>Planctomycetota</taxon>
        <taxon>Planctomycetia</taxon>
        <taxon>Planctomycetales</taxon>
        <taxon>Planctomycetaceae</taxon>
        <taxon>Fuerstiella</taxon>
    </lineage>
</organism>
<dbReference type="Proteomes" id="UP000187735">
    <property type="component" value="Chromosome"/>
</dbReference>
<dbReference type="EMBL" id="CP017641">
    <property type="protein sequence ID" value="APZ96338.1"/>
    <property type="molecule type" value="Genomic_DNA"/>
</dbReference>
<proteinExistence type="predicted"/>
<dbReference type="InterPro" id="IPR036452">
    <property type="entry name" value="Ribo_hydro-like"/>
</dbReference>
<gene>
    <name evidence="4" type="ORF">Fuma_06006</name>
</gene>
<dbReference type="InterPro" id="IPR048527">
    <property type="entry name" value="Sde182_C"/>
</dbReference>
<evidence type="ECO:0000313" key="4">
    <source>
        <dbReference type="EMBL" id="APZ96338.1"/>
    </source>
</evidence>
<dbReference type="InterPro" id="IPR013783">
    <property type="entry name" value="Ig-like_fold"/>
</dbReference>
<keyword evidence="1" id="KW-0732">Signal</keyword>
<sequence precursor="true">MYRSWLLLTFKVLLASAFAVPSVAGTPKPRMVVLTDVSTWETDDSESLVRLMVHADLLEIEGLVFTTGWSLDKTRDDFMGLIHDAVNAYEKDLPNLQKRSGQTAHLQDESRQQIGYWPSPQYLRDRTVFGSKKRGAEHVGKGNDSPGSDLIIKLAAEDDDRPLWITVWGGGNPLAQAVWKIQQNRSAAELKKFLNKLRVYTITDQDRDQRTPFTDSSHQWLRREFEKDLFFIWDECAWKFQNGTGKRNWPEYETHIQGHGNLGAVYPKYKYGVEGDTPAFLHLIPNGLNDPDIPTHGGWGGHAAWGVAADNETRCFTNHAGESKAACNALENHFYPATFNNFAARMDWAKKGIGNRNPVVAIDEDRTLDILTRKPQQGSQVILDASNSSDPDGDQLTFHWWVLSAAGTLKQDVKISNSKSAIASIDVPSDSAGKTFHVICEVTDNGTHNLSAYRRIIFEPTK</sequence>
<dbReference type="Gene3D" id="3.90.245.10">
    <property type="entry name" value="Ribonucleoside hydrolase-like"/>
    <property type="match status" value="1"/>
</dbReference>
<dbReference type="InterPro" id="IPR011483">
    <property type="entry name" value="Sde182_NH-like"/>
</dbReference>
<feature type="domain" description="Cellulose-binding Sde182 nucleoside hydrolase-like" evidence="2">
    <location>
        <begin position="30"/>
        <end position="302"/>
    </location>
</feature>
<dbReference type="RefSeq" id="WP_077028648.1">
    <property type="nucleotide sequence ID" value="NZ_CP017641.1"/>
</dbReference>
<dbReference type="Pfam" id="PF07632">
    <property type="entry name" value="Sde182_NH-like"/>
    <property type="match status" value="1"/>
</dbReference>
<dbReference type="OrthoDB" id="253051at2"/>
<evidence type="ECO:0000259" key="3">
    <source>
        <dbReference type="Pfam" id="PF21027"/>
    </source>
</evidence>
<dbReference type="Gene3D" id="2.60.40.10">
    <property type="entry name" value="Immunoglobulins"/>
    <property type="match status" value="1"/>
</dbReference>
<accession>A0A1P8WQK3</accession>
<feature type="signal peptide" evidence="1">
    <location>
        <begin position="1"/>
        <end position="19"/>
    </location>
</feature>
<dbReference type="GO" id="GO:0016799">
    <property type="term" value="F:hydrolase activity, hydrolyzing N-glycosyl compounds"/>
    <property type="evidence" value="ECO:0007669"/>
    <property type="project" value="InterPro"/>
</dbReference>
<evidence type="ECO:0000256" key="1">
    <source>
        <dbReference type="SAM" id="SignalP"/>
    </source>
</evidence>
<dbReference type="AlphaFoldDB" id="A0A1P8WQK3"/>
<feature type="chain" id="PRO_5012975773" description="DUF1593 domain-containing protein" evidence="1">
    <location>
        <begin position="20"/>
        <end position="462"/>
    </location>
</feature>
<feature type="domain" description="Cellulose-binding Sde182 C-terminal" evidence="3">
    <location>
        <begin position="380"/>
        <end position="459"/>
    </location>
</feature>
<evidence type="ECO:0008006" key="6">
    <source>
        <dbReference type="Google" id="ProtNLM"/>
    </source>
</evidence>
<dbReference type="STRING" id="1891926.Fuma_06006"/>